<gene>
    <name evidence="1" type="ORF">OS493_014398</name>
</gene>
<dbReference type="AlphaFoldDB" id="A0A9W9YSD8"/>
<organism evidence="1 2">
    <name type="scientific">Desmophyllum pertusum</name>
    <dbReference type="NCBI Taxonomy" id="174260"/>
    <lineage>
        <taxon>Eukaryota</taxon>
        <taxon>Metazoa</taxon>
        <taxon>Cnidaria</taxon>
        <taxon>Anthozoa</taxon>
        <taxon>Hexacorallia</taxon>
        <taxon>Scleractinia</taxon>
        <taxon>Caryophylliina</taxon>
        <taxon>Caryophylliidae</taxon>
        <taxon>Desmophyllum</taxon>
    </lineage>
</organism>
<protein>
    <submittedName>
        <fullName evidence="1">Uncharacterized protein</fullName>
    </submittedName>
</protein>
<evidence type="ECO:0000313" key="2">
    <source>
        <dbReference type="Proteomes" id="UP001163046"/>
    </source>
</evidence>
<name>A0A9W9YSD8_9CNID</name>
<dbReference type="Proteomes" id="UP001163046">
    <property type="component" value="Unassembled WGS sequence"/>
</dbReference>
<comment type="caution">
    <text evidence="1">The sequence shown here is derived from an EMBL/GenBank/DDBJ whole genome shotgun (WGS) entry which is preliminary data.</text>
</comment>
<proteinExistence type="predicted"/>
<keyword evidence="2" id="KW-1185">Reference proteome</keyword>
<dbReference type="EMBL" id="MU827308">
    <property type="protein sequence ID" value="KAJ7361758.1"/>
    <property type="molecule type" value="Genomic_DNA"/>
</dbReference>
<reference evidence="1" key="1">
    <citation type="submission" date="2023-01" db="EMBL/GenBank/DDBJ databases">
        <title>Genome assembly of the deep-sea coral Lophelia pertusa.</title>
        <authorList>
            <person name="Herrera S."/>
            <person name="Cordes E."/>
        </authorList>
    </citation>
    <scope>NUCLEOTIDE SEQUENCE</scope>
    <source>
        <strain evidence="1">USNM1676648</strain>
        <tissue evidence="1">Polyp</tissue>
    </source>
</reference>
<sequence length="116" mass="13327">MNKNIMNSFENVPFVAICDVTASLMFHQLHCMTFLRFLKFQFLYAMVENAKCIMNLPQSAIKTNIYEILLCSQFFCTSGPSHSKSGKTEGKSNMFCPRKQENDTFILEPTNYQGCK</sequence>
<evidence type="ECO:0000313" key="1">
    <source>
        <dbReference type="EMBL" id="KAJ7361758.1"/>
    </source>
</evidence>
<accession>A0A9W9YSD8</accession>